<name>A0A9X1ILC7_9GAMM</name>
<reference evidence="2" key="1">
    <citation type="submission" date="2021-10" db="EMBL/GenBank/DDBJ databases">
        <title>Marinomonas pontica sp. nov., isolated from the Black Sea.</title>
        <authorList>
            <person name="Zhao L.-H."/>
            <person name="Xue J.-H."/>
        </authorList>
    </citation>
    <scope>NUCLEOTIDE SEQUENCE</scope>
    <source>
        <strain evidence="2">E8</strain>
    </source>
</reference>
<sequence>MHYNNIKTAQSGWVSLPIIGLLLAVASISSHYQETLMASYQWRGKLKAAQEEQRFWTGFEQTFVLSANFSQAFSSQCAGFCDLSSAQYGLQEQIWQGASDQPLIFYQWHTFTETEQRVSHRLCASQNQRQYRCWWWRDEQVVATGWVTAGSERL</sequence>
<dbReference type="RefSeq" id="WP_226753725.1">
    <property type="nucleotide sequence ID" value="NZ_JAJATW010000006.1"/>
</dbReference>
<evidence type="ECO:0000313" key="3">
    <source>
        <dbReference type="Proteomes" id="UP001139095"/>
    </source>
</evidence>
<protein>
    <recommendedName>
        <fullName evidence="4">DUF2509 family protein</fullName>
    </recommendedName>
</protein>
<evidence type="ECO:0000313" key="2">
    <source>
        <dbReference type="EMBL" id="MCB5161345.1"/>
    </source>
</evidence>
<feature type="transmembrane region" description="Helical" evidence="1">
    <location>
        <begin position="12"/>
        <end position="32"/>
    </location>
</feature>
<gene>
    <name evidence="2" type="ORF">LG368_05445</name>
</gene>
<evidence type="ECO:0000256" key="1">
    <source>
        <dbReference type="SAM" id="Phobius"/>
    </source>
</evidence>
<evidence type="ECO:0008006" key="4">
    <source>
        <dbReference type="Google" id="ProtNLM"/>
    </source>
</evidence>
<keyword evidence="1" id="KW-0812">Transmembrane</keyword>
<accession>A0A9X1ILC7</accession>
<organism evidence="2 3">
    <name type="scientific">Marinomonas algarum</name>
    <dbReference type="NCBI Taxonomy" id="2883105"/>
    <lineage>
        <taxon>Bacteria</taxon>
        <taxon>Pseudomonadati</taxon>
        <taxon>Pseudomonadota</taxon>
        <taxon>Gammaproteobacteria</taxon>
        <taxon>Oceanospirillales</taxon>
        <taxon>Oceanospirillaceae</taxon>
        <taxon>Marinomonas</taxon>
    </lineage>
</organism>
<comment type="caution">
    <text evidence="2">The sequence shown here is derived from an EMBL/GenBank/DDBJ whole genome shotgun (WGS) entry which is preliminary data.</text>
</comment>
<keyword evidence="3" id="KW-1185">Reference proteome</keyword>
<keyword evidence="1" id="KW-0472">Membrane</keyword>
<keyword evidence="1" id="KW-1133">Transmembrane helix</keyword>
<dbReference type="EMBL" id="JAJATW010000006">
    <property type="protein sequence ID" value="MCB5161345.1"/>
    <property type="molecule type" value="Genomic_DNA"/>
</dbReference>
<dbReference type="AlphaFoldDB" id="A0A9X1ILC7"/>
<proteinExistence type="predicted"/>
<dbReference type="Proteomes" id="UP001139095">
    <property type="component" value="Unassembled WGS sequence"/>
</dbReference>